<reference evidence="1 2" key="1">
    <citation type="journal article" date="2019" name="Sci. Rep.">
        <title>Comparative genomics of chytrid fungi reveal insights into the obligate biotrophic and pathogenic lifestyle of Synchytrium endobioticum.</title>
        <authorList>
            <person name="van de Vossenberg B.T.L.H."/>
            <person name="Warris S."/>
            <person name="Nguyen H.D.T."/>
            <person name="van Gent-Pelzer M.P.E."/>
            <person name="Joly D.L."/>
            <person name="van de Geest H.C."/>
            <person name="Bonants P.J.M."/>
            <person name="Smith D.S."/>
            <person name="Levesque C.A."/>
            <person name="van der Lee T.A.J."/>
        </authorList>
    </citation>
    <scope>NUCLEOTIDE SEQUENCE [LARGE SCALE GENOMIC DNA]</scope>
    <source>
        <strain evidence="1 2">MB42</strain>
    </source>
</reference>
<comment type="caution">
    <text evidence="1">The sequence shown here is derived from an EMBL/GenBank/DDBJ whole genome shotgun (WGS) entry which is preliminary data.</text>
</comment>
<organism evidence="1 2">
    <name type="scientific">Synchytrium endobioticum</name>
    <dbReference type="NCBI Taxonomy" id="286115"/>
    <lineage>
        <taxon>Eukaryota</taxon>
        <taxon>Fungi</taxon>
        <taxon>Fungi incertae sedis</taxon>
        <taxon>Chytridiomycota</taxon>
        <taxon>Chytridiomycota incertae sedis</taxon>
        <taxon>Chytridiomycetes</taxon>
        <taxon>Synchytriales</taxon>
        <taxon>Synchytriaceae</taxon>
        <taxon>Synchytrium</taxon>
    </lineage>
</organism>
<dbReference type="EMBL" id="QEAN01000447">
    <property type="protein sequence ID" value="TPX36808.1"/>
    <property type="molecule type" value="Genomic_DNA"/>
</dbReference>
<evidence type="ECO:0000313" key="1">
    <source>
        <dbReference type="EMBL" id="TPX36808.1"/>
    </source>
</evidence>
<gene>
    <name evidence="1" type="ORF">SeMB42_g07033</name>
</gene>
<protein>
    <submittedName>
        <fullName evidence="1">Uncharacterized protein</fullName>
    </submittedName>
</protein>
<keyword evidence="2" id="KW-1185">Reference proteome</keyword>
<dbReference type="Proteomes" id="UP000317494">
    <property type="component" value="Unassembled WGS sequence"/>
</dbReference>
<evidence type="ECO:0000313" key="2">
    <source>
        <dbReference type="Proteomes" id="UP000317494"/>
    </source>
</evidence>
<dbReference type="AlphaFoldDB" id="A0A507CBU0"/>
<sequence length="355" mass="40269">MTSVLSRSHPYRSSMVLRIISIFCPWLTSPIRTSYTGGIPTTIMERRIKSSKIPLPTHIHTSHHAIAPSAQGPLNSWTLSLQALTGTPKQKLDFPAIDKILHHYHSRTTGVKPYTDALQPCEHLLPVLDATSHKTVLDEASHVDTDPPVSVKPDLYFPLANSSEDPITVSDHGVLQEKLCTGVVLQEHDIPCIEPDIPILDKDPCPLDDTQRNYDIVQDAQDASLQFSAILDGDAAATIIQRFYKSRIKHSPKPVFVHTALRKWLQYTKRRIYWKKRLSTLQLLYGDDGLHAPRVRRWSNGNRAKVLDEEGIYVFAARFHAWKMAAKCLVKWQEVILYPDPCQSDYTSQRDEIRS</sequence>
<proteinExistence type="predicted"/>
<dbReference type="VEuPathDB" id="FungiDB:SeMB42_g07033"/>
<accession>A0A507CBU0</accession>
<name>A0A507CBU0_9FUNG</name>